<evidence type="ECO:0000313" key="3">
    <source>
        <dbReference type="EMBL" id="TFB13074.1"/>
    </source>
</evidence>
<accession>A0A4Y8IB46</accession>
<organism evidence="3 4">
    <name type="scientific">Filobacillus milosensis</name>
    <dbReference type="NCBI Taxonomy" id="94137"/>
    <lineage>
        <taxon>Bacteria</taxon>
        <taxon>Bacillati</taxon>
        <taxon>Bacillota</taxon>
        <taxon>Bacilli</taxon>
        <taxon>Bacillales</taxon>
        <taxon>Bacillaceae</taxon>
        <taxon>Filobacillus</taxon>
    </lineage>
</organism>
<dbReference type="PANTHER" id="PTHR45266">
    <property type="entry name" value="OXALOACETATE DECARBOXYLASE ALPHA CHAIN"/>
    <property type="match status" value="1"/>
</dbReference>
<dbReference type="Pfam" id="PF00364">
    <property type="entry name" value="Biotin_lipoyl"/>
    <property type="match status" value="1"/>
</dbReference>
<reference evidence="3 4" key="1">
    <citation type="submission" date="2019-03" db="EMBL/GenBank/DDBJ databases">
        <authorList>
            <person name="He R.-H."/>
        </authorList>
    </citation>
    <scope>NUCLEOTIDE SEQUENCE [LARGE SCALE GENOMIC DNA]</scope>
    <source>
        <strain evidence="4">SH 714</strain>
    </source>
</reference>
<keyword evidence="1" id="KW-0092">Biotin</keyword>
<dbReference type="Proteomes" id="UP000297975">
    <property type="component" value="Unassembled WGS sequence"/>
</dbReference>
<dbReference type="EMBL" id="SOPW01000031">
    <property type="protein sequence ID" value="TFB13074.1"/>
    <property type="molecule type" value="Genomic_DNA"/>
</dbReference>
<dbReference type="InterPro" id="IPR000089">
    <property type="entry name" value="Biotin_lipoyl"/>
</dbReference>
<dbReference type="SUPFAM" id="SSF51230">
    <property type="entry name" value="Single hybrid motif"/>
    <property type="match status" value="1"/>
</dbReference>
<evidence type="ECO:0000256" key="1">
    <source>
        <dbReference type="ARBA" id="ARBA00023267"/>
    </source>
</evidence>
<dbReference type="RefSeq" id="WP_134341615.1">
    <property type="nucleotide sequence ID" value="NZ_SOPW01000031.1"/>
</dbReference>
<dbReference type="Gene3D" id="2.40.50.100">
    <property type="match status" value="1"/>
</dbReference>
<name>A0A4Y8IB46_9BACI</name>
<evidence type="ECO:0000313" key="4">
    <source>
        <dbReference type="Proteomes" id="UP000297975"/>
    </source>
</evidence>
<dbReference type="NCBIfam" id="NF004547">
    <property type="entry name" value="PRK05889.1"/>
    <property type="match status" value="1"/>
</dbReference>
<gene>
    <name evidence="3" type="ORF">E3U55_16700</name>
</gene>
<dbReference type="InterPro" id="IPR050709">
    <property type="entry name" value="Biotin_Carboxyl_Carrier/Decarb"/>
</dbReference>
<dbReference type="FunFam" id="2.40.50.100:FF:000003">
    <property type="entry name" value="Acetyl-CoA carboxylase biotin carboxyl carrier protein"/>
    <property type="match status" value="1"/>
</dbReference>
<dbReference type="CDD" id="cd06850">
    <property type="entry name" value="biotinyl_domain"/>
    <property type="match status" value="1"/>
</dbReference>
<dbReference type="NCBIfam" id="NF006079">
    <property type="entry name" value="PRK08225.1"/>
    <property type="match status" value="1"/>
</dbReference>
<sequence>MLKEVVATMAGNVWKVVVNEGDQVETGTDVVILESMKMEIPVAAETNGTVKELKVNEGDFVNEGDVIAVIE</sequence>
<feature type="domain" description="Lipoyl-binding" evidence="2">
    <location>
        <begin position="1"/>
        <end position="71"/>
    </location>
</feature>
<dbReference type="PANTHER" id="PTHR45266:SF3">
    <property type="entry name" value="OXALOACETATE DECARBOXYLASE ALPHA CHAIN"/>
    <property type="match status" value="1"/>
</dbReference>
<proteinExistence type="predicted"/>
<keyword evidence="4" id="KW-1185">Reference proteome</keyword>
<comment type="caution">
    <text evidence="3">The sequence shown here is derived from an EMBL/GenBank/DDBJ whole genome shotgun (WGS) entry which is preliminary data.</text>
</comment>
<evidence type="ECO:0000259" key="2">
    <source>
        <dbReference type="PROSITE" id="PS50968"/>
    </source>
</evidence>
<dbReference type="AlphaFoldDB" id="A0A4Y8IB46"/>
<dbReference type="OrthoDB" id="163546at2"/>
<dbReference type="InterPro" id="IPR011053">
    <property type="entry name" value="Single_hybrid_motif"/>
</dbReference>
<dbReference type="PROSITE" id="PS50968">
    <property type="entry name" value="BIOTINYL_LIPOYL"/>
    <property type="match status" value="1"/>
</dbReference>
<protein>
    <submittedName>
        <fullName evidence="3">Acetyl-CoA carboxylase biotin carboxyl carrier protein subunit</fullName>
    </submittedName>
</protein>